<name>A0AB40D3G8_DIOCR</name>
<dbReference type="Pfam" id="PF02992">
    <property type="entry name" value="Transposase_21"/>
    <property type="match status" value="2"/>
</dbReference>
<dbReference type="Pfam" id="PF13960">
    <property type="entry name" value="DUF4218"/>
    <property type="match status" value="1"/>
</dbReference>
<proteinExistence type="predicted"/>
<accession>A0AB40D3G8</accession>
<gene>
    <name evidence="4" type="primary">LOC120284059</name>
</gene>
<feature type="domain" description="DUF4216" evidence="1">
    <location>
        <begin position="824"/>
        <end position="884"/>
    </location>
</feature>
<keyword evidence="3" id="KW-1185">Reference proteome</keyword>
<dbReference type="GeneID" id="120284059"/>
<evidence type="ECO:0000259" key="2">
    <source>
        <dbReference type="Pfam" id="PF13960"/>
    </source>
</evidence>
<evidence type="ECO:0000313" key="3">
    <source>
        <dbReference type="Proteomes" id="UP001515500"/>
    </source>
</evidence>
<dbReference type="AlphaFoldDB" id="A0AB40D3G8"/>
<dbReference type="Pfam" id="PF13952">
    <property type="entry name" value="DUF4216"/>
    <property type="match status" value="1"/>
</dbReference>
<dbReference type="InterPro" id="IPR004242">
    <property type="entry name" value="Transposase_21"/>
</dbReference>
<organism evidence="3 4">
    <name type="scientific">Dioscorea cayennensis subsp. rotundata</name>
    <name type="common">White Guinea yam</name>
    <name type="synonym">Dioscorea rotundata</name>
    <dbReference type="NCBI Taxonomy" id="55577"/>
    <lineage>
        <taxon>Eukaryota</taxon>
        <taxon>Viridiplantae</taxon>
        <taxon>Streptophyta</taxon>
        <taxon>Embryophyta</taxon>
        <taxon>Tracheophyta</taxon>
        <taxon>Spermatophyta</taxon>
        <taxon>Magnoliopsida</taxon>
        <taxon>Liliopsida</taxon>
        <taxon>Dioscoreales</taxon>
        <taxon>Dioscoreaceae</taxon>
        <taxon>Dioscorea</taxon>
    </lineage>
</organism>
<protein>
    <submittedName>
        <fullName evidence="4">Uncharacterized protein LOC120284059</fullName>
    </submittedName>
</protein>
<sequence length="993" mass="114946">MSYNDREEDGGINDMLDDFGNFIDHLESASDNGVFVYHTMPDDAFGKLLKEAQQRLYPECSQFSQLSFIVKLLHLKVYNKWSNKSFDMLLELLKVALLEPNTLPTSYYDAKNLLRDLGLGYTSIHACKYDCILYWNDTADREDCPICGTTRWKINDGKGKKIPHKVLRYFPVIPRLQRLFMSKRTATDMRWHKEKRVDSDTVMQHPADSKAWKHLDTEFPWFAEDCRNVHLGLATNGFNPFGNMSSTYRPTAPSKDIDVYMQPLIDDLKKLLEVGVETYDAVSGNKFTMRATILWTINDFPAYGNLSEWSTKGYMACPVCNYQTCSHRLHSKLCYMGHRRHLPHDHIWRRSKKFDGKPNNEGCPIALSGDDILHQLEELQDTILGKYPGNKKRKRSLSELNWTKKSIFFELPYWKHLLLRHNLDVMHIEKNICENILCTVLGIVGKTKDTFKARLDLEDMKIRKDLHLKKTESGSYVLPKAFYTMSKKEKVLFCEFLKTVKFPDGYASNISRCVNVHDGKISGLKSHDCHVLMQRLLPLGIRVLASERSKEVVTAVAEIGDFFMQLCCKTLNLDELDKMEEDIVLILCKLETIFPPAFFDVMVHLAVHLPYEAKLCGPVQFRWMYPIERFLATLKRYVRNRARPEGSIAEAYIANECLTFCSMYLHGVETKFNKDERNVDSNQEGGLSVFSQRLRLLGAGKYVELDKMEIDMAHWYILKNCEEIDSFAIEHKEELRQDSEMNIEQRHKDTFANWFIRLATEALYSLACGPNICCKKYTGCIVNGVRFHTNARDSRIRSQNSGIMVEGNHKDDIIDFYGVISEIIELDYVRGRQVVLFKCKWFNLGDKQKGVKKDGIFTSINVGGTWYENDPFILACQGQQHRHIFDVEEMEVQRMDIDENENFDNIVYQENAVHGIAVQAIDIDDQFTSLYREDVDPDIVDENDVSNYLFNDRSGHGDNVDAFSDEDDYDDTLLEYCSEDDHNDDDINDDCDE</sequence>
<dbReference type="InterPro" id="IPR025312">
    <property type="entry name" value="DUF4216"/>
</dbReference>
<dbReference type="PANTHER" id="PTHR10775">
    <property type="entry name" value="OS08G0208400 PROTEIN"/>
    <property type="match status" value="1"/>
</dbReference>
<dbReference type="RefSeq" id="XP_039146815.1">
    <property type="nucleotide sequence ID" value="XM_039290881.1"/>
</dbReference>
<evidence type="ECO:0000259" key="1">
    <source>
        <dbReference type="Pfam" id="PF13952"/>
    </source>
</evidence>
<reference evidence="4" key="1">
    <citation type="submission" date="2025-08" db="UniProtKB">
        <authorList>
            <consortium name="RefSeq"/>
        </authorList>
    </citation>
    <scope>IDENTIFICATION</scope>
</reference>
<dbReference type="InterPro" id="IPR025452">
    <property type="entry name" value="DUF4218"/>
</dbReference>
<dbReference type="Proteomes" id="UP001515500">
    <property type="component" value="Chromosome 19"/>
</dbReference>
<dbReference type="PANTHER" id="PTHR10775:SF177">
    <property type="entry name" value="TNP2, PARTIAL"/>
    <property type="match status" value="1"/>
</dbReference>
<evidence type="ECO:0000313" key="4">
    <source>
        <dbReference type="RefSeq" id="XP_039146815.1"/>
    </source>
</evidence>
<feature type="domain" description="DUF4218" evidence="2">
    <location>
        <begin position="566"/>
        <end position="678"/>
    </location>
</feature>